<comment type="similarity">
    <text evidence="2">Belongs to the methyl-accepting chemotaxis (MCP) protein family.</text>
</comment>
<dbReference type="AlphaFoldDB" id="A0A1M6DDX6"/>
<evidence type="ECO:0000256" key="4">
    <source>
        <dbReference type="SAM" id="Coils"/>
    </source>
</evidence>
<dbReference type="PROSITE" id="PS50111">
    <property type="entry name" value="CHEMOTAXIS_TRANSDUC_2"/>
    <property type="match status" value="1"/>
</dbReference>
<dbReference type="Gene3D" id="3.30.450.20">
    <property type="entry name" value="PAS domain"/>
    <property type="match status" value="2"/>
</dbReference>
<dbReference type="SUPFAM" id="SSF58104">
    <property type="entry name" value="Methyl-accepting chemotaxis protein (MCP) signaling domain"/>
    <property type="match status" value="1"/>
</dbReference>
<dbReference type="CDD" id="cd06225">
    <property type="entry name" value="HAMP"/>
    <property type="match status" value="1"/>
</dbReference>
<accession>A0A1M6DDX6</accession>
<dbReference type="EMBL" id="FQZB01000004">
    <property type="protein sequence ID" value="SHI71507.1"/>
    <property type="molecule type" value="Genomic_DNA"/>
</dbReference>
<keyword evidence="5" id="KW-0812">Transmembrane</keyword>
<dbReference type="Pfam" id="PF00015">
    <property type="entry name" value="MCPsignal"/>
    <property type="match status" value="1"/>
</dbReference>
<evidence type="ECO:0000259" key="7">
    <source>
        <dbReference type="PROSITE" id="PS50885"/>
    </source>
</evidence>
<organism evidence="8 9">
    <name type="scientific">Clostridium cavendishii DSM 21758</name>
    <dbReference type="NCBI Taxonomy" id="1121302"/>
    <lineage>
        <taxon>Bacteria</taxon>
        <taxon>Bacillati</taxon>
        <taxon>Bacillota</taxon>
        <taxon>Clostridia</taxon>
        <taxon>Eubacteriales</taxon>
        <taxon>Clostridiaceae</taxon>
        <taxon>Clostridium</taxon>
    </lineage>
</organism>
<keyword evidence="9" id="KW-1185">Reference proteome</keyword>
<dbReference type="PROSITE" id="PS50885">
    <property type="entry name" value="HAMP"/>
    <property type="match status" value="1"/>
</dbReference>
<dbReference type="InterPro" id="IPR003660">
    <property type="entry name" value="HAMP_dom"/>
</dbReference>
<dbReference type="GO" id="GO:0007165">
    <property type="term" value="P:signal transduction"/>
    <property type="evidence" value="ECO:0007669"/>
    <property type="project" value="UniProtKB-KW"/>
</dbReference>
<dbReference type="Pfam" id="PF22673">
    <property type="entry name" value="MCP-like_PDC_1"/>
    <property type="match status" value="1"/>
</dbReference>
<keyword evidence="1 3" id="KW-0807">Transducer</keyword>
<name>A0A1M6DDX6_9CLOT</name>
<sequence length="704" mass="77638">MLKKLNLATKLSIILGTIVFIGVILIGGITLNKVKKSSYNQATEQAKQVSSAFAKDIRGDLKVAQATAEGIRDTVLFCKKSGGLDREQIIRLLNDTLEKNKRIIGVHTVWEPNAFDGKDSAYINKEGHDSTGRFVPYVVRTNEKIKIEPCKSYDKEGIGDYYLLPKKTKKSCLIEPYMYEVDGKNILITTLTIPILDENENFIGTVGVDIDLKTLQDKTVKAKPMGGYATIITDKGTIVTNALKSEIVTKNLLDIDKEEQNLVNKVGGGKSFTVYEKSSVTGESSLKASAPISVAEIDSKWAFISVITDENMYAEYNNLFRIIMTMNVIITLIIIILIFLLVKKTVKPIAVTCNQLELISNADFTTKIPESFLNKSDEIGRLSRSMDKMQSSIRELVIGVKEEASNMENAVLDTASHIKELNSNIEDVAATTEELSASMEETAAATEEMNATSNEIESSVGVIANKAKEGTKSAQEIDERAENLRLNFIEAEKKGFKIYEETRERLQKALEESKSVEQITTLSNTIMEITDQTNLLALNAAIEAARAGESGKGFAVVADEIRKLAEDSKDAVSEIQKITETVISSVKNLADSANGMMDHMTNNVSKDYDDMLKAIDKYSNDADFVKNMVLEFDNASNQIFNSIKSMVSVIDNITAAANEGASGTTTIAEKSTLVAEKSHETKELSEYVKERNERLVELVSKFKV</sequence>
<dbReference type="CDD" id="cd12913">
    <property type="entry name" value="PDC1_MCP_like"/>
    <property type="match status" value="1"/>
</dbReference>
<keyword evidence="4" id="KW-0175">Coiled coil</keyword>
<evidence type="ECO:0000256" key="5">
    <source>
        <dbReference type="SAM" id="Phobius"/>
    </source>
</evidence>
<feature type="coiled-coil region" evidence="4">
    <location>
        <begin position="474"/>
        <end position="519"/>
    </location>
</feature>
<evidence type="ECO:0000313" key="9">
    <source>
        <dbReference type="Proteomes" id="UP000184310"/>
    </source>
</evidence>
<gene>
    <name evidence="8" type="ORF">SAMN02745163_00703</name>
</gene>
<dbReference type="SMART" id="SM00283">
    <property type="entry name" value="MA"/>
    <property type="match status" value="1"/>
</dbReference>
<dbReference type="SMART" id="SM00304">
    <property type="entry name" value="HAMP"/>
    <property type="match status" value="1"/>
</dbReference>
<reference evidence="8 9" key="1">
    <citation type="submission" date="2016-11" db="EMBL/GenBank/DDBJ databases">
        <authorList>
            <person name="Jaros S."/>
            <person name="Januszkiewicz K."/>
            <person name="Wedrychowicz H."/>
        </authorList>
    </citation>
    <scope>NUCLEOTIDE SEQUENCE [LARGE SCALE GENOMIC DNA]</scope>
    <source>
        <strain evidence="8 9">DSM 21758</strain>
    </source>
</reference>
<feature type="domain" description="HAMP" evidence="7">
    <location>
        <begin position="343"/>
        <end position="398"/>
    </location>
</feature>
<dbReference type="STRING" id="1121302.SAMN02745163_00703"/>
<keyword evidence="5" id="KW-0472">Membrane</keyword>
<dbReference type="Proteomes" id="UP000184310">
    <property type="component" value="Unassembled WGS sequence"/>
</dbReference>
<proteinExistence type="inferred from homology"/>
<dbReference type="InterPro" id="IPR004089">
    <property type="entry name" value="MCPsignal_dom"/>
</dbReference>
<evidence type="ECO:0000259" key="6">
    <source>
        <dbReference type="PROSITE" id="PS50111"/>
    </source>
</evidence>
<evidence type="ECO:0000313" key="8">
    <source>
        <dbReference type="EMBL" id="SHI71507.1"/>
    </source>
</evidence>
<dbReference type="Gene3D" id="1.10.287.950">
    <property type="entry name" value="Methyl-accepting chemotaxis protein"/>
    <property type="match status" value="1"/>
</dbReference>
<evidence type="ECO:0000256" key="1">
    <source>
        <dbReference type="ARBA" id="ARBA00023224"/>
    </source>
</evidence>
<evidence type="ECO:0000256" key="2">
    <source>
        <dbReference type="ARBA" id="ARBA00029447"/>
    </source>
</evidence>
<dbReference type="GO" id="GO:0016020">
    <property type="term" value="C:membrane"/>
    <property type="evidence" value="ECO:0007669"/>
    <property type="project" value="InterPro"/>
</dbReference>
<feature type="transmembrane region" description="Helical" evidence="5">
    <location>
        <begin position="319"/>
        <end position="342"/>
    </location>
</feature>
<keyword evidence="5" id="KW-1133">Transmembrane helix</keyword>
<dbReference type="PANTHER" id="PTHR32089:SF112">
    <property type="entry name" value="LYSOZYME-LIKE PROTEIN-RELATED"/>
    <property type="match status" value="1"/>
</dbReference>
<dbReference type="PANTHER" id="PTHR32089">
    <property type="entry name" value="METHYL-ACCEPTING CHEMOTAXIS PROTEIN MCPB"/>
    <property type="match status" value="1"/>
</dbReference>
<feature type="domain" description="Methyl-accepting transducer" evidence="6">
    <location>
        <begin position="417"/>
        <end position="654"/>
    </location>
</feature>
<feature type="transmembrane region" description="Helical" evidence="5">
    <location>
        <begin position="12"/>
        <end position="31"/>
    </location>
</feature>
<dbReference type="RefSeq" id="WP_072985286.1">
    <property type="nucleotide sequence ID" value="NZ_FQZB01000004.1"/>
</dbReference>
<dbReference type="OrthoDB" id="9762005at2"/>
<protein>
    <submittedName>
        <fullName evidence="8">Methyl-accepting chemotaxis sensory transducer with Cache sensor</fullName>
    </submittedName>
</protein>
<evidence type="ECO:0000256" key="3">
    <source>
        <dbReference type="PROSITE-ProRule" id="PRU00284"/>
    </source>
</evidence>